<proteinExistence type="predicted"/>
<evidence type="ECO:0000313" key="1">
    <source>
        <dbReference type="EMBL" id="JAD23867.1"/>
    </source>
</evidence>
<reference evidence="1" key="1">
    <citation type="submission" date="2014-09" db="EMBL/GenBank/DDBJ databases">
        <authorList>
            <person name="Magalhaes I.L.F."/>
            <person name="Oliveira U."/>
            <person name="Santos F.R."/>
            <person name="Vidigal T.H.D.A."/>
            <person name="Brescovit A.D."/>
            <person name="Santos A.J."/>
        </authorList>
    </citation>
    <scope>NUCLEOTIDE SEQUENCE</scope>
    <source>
        <tissue evidence="1">Shoot tissue taken approximately 20 cm above the soil surface</tissue>
    </source>
</reference>
<organism evidence="1">
    <name type="scientific">Arundo donax</name>
    <name type="common">Giant reed</name>
    <name type="synonym">Donax arundinaceus</name>
    <dbReference type="NCBI Taxonomy" id="35708"/>
    <lineage>
        <taxon>Eukaryota</taxon>
        <taxon>Viridiplantae</taxon>
        <taxon>Streptophyta</taxon>
        <taxon>Embryophyta</taxon>
        <taxon>Tracheophyta</taxon>
        <taxon>Spermatophyta</taxon>
        <taxon>Magnoliopsida</taxon>
        <taxon>Liliopsida</taxon>
        <taxon>Poales</taxon>
        <taxon>Poaceae</taxon>
        <taxon>PACMAD clade</taxon>
        <taxon>Arundinoideae</taxon>
        <taxon>Arundineae</taxon>
        <taxon>Arundo</taxon>
    </lineage>
</organism>
<accession>A0A0A8YMQ7</accession>
<protein>
    <submittedName>
        <fullName evidence="1">Uncharacterized protein</fullName>
    </submittedName>
</protein>
<dbReference type="EMBL" id="GBRH01274028">
    <property type="protein sequence ID" value="JAD23867.1"/>
    <property type="molecule type" value="Transcribed_RNA"/>
</dbReference>
<dbReference type="AlphaFoldDB" id="A0A0A8YMQ7"/>
<sequence>MLISNNQLKVSLGHNGQGCCCPCHPASRFFVGVVLHERVDKTGKDPDKIIYGCLSIGCRTSSL</sequence>
<name>A0A0A8YMQ7_ARUDO</name>
<reference evidence="1" key="2">
    <citation type="journal article" date="2015" name="Data Brief">
        <title>Shoot transcriptome of the giant reed, Arundo donax.</title>
        <authorList>
            <person name="Barrero R.A."/>
            <person name="Guerrero F.D."/>
            <person name="Moolhuijzen P."/>
            <person name="Goolsby J.A."/>
            <person name="Tidwell J."/>
            <person name="Bellgard S.E."/>
            <person name="Bellgard M.I."/>
        </authorList>
    </citation>
    <scope>NUCLEOTIDE SEQUENCE</scope>
    <source>
        <tissue evidence="1">Shoot tissue taken approximately 20 cm above the soil surface</tissue>
    </source>
</reference>